<dbReference type="AlphaFoldDB" id="A0A6J7LF18"/>
<dbReference type="EMBL" id="CAEZXY010000099">
    <property type="protein sequence ID" value="CAB4719980.1"/>
    <property type="molecule type" value="Genomic_DNA"/>
</dbReference>
<dbReference type="EMBL" id="CAFBNJ010000125">
    <property type="protein sequence ID" value="CAB4964354.1"/>
    <property type="molecule type" value="Genomic_DNA"/>
</dbReference>
<evidence type="ECO:0000313" key="2">
    <source>
        <dbReference type="EMBL" id="CAB4964354.1"/>
    </source>
</evidence>
<dbReference type="AntiFam" id="ANF00072">
    <property type="entry name" value="Shadow ORF (opposite TypA)"/>
</dbReference>
<gene>
    <name evidence="1" type="ORF">UFOPK2624_01635</name>
    <name evidence="2" type="ORF">UFOPK3785_01748</name>
</gene>
<evidence type="ECO:0000313" key="1">
    <source>
        <dbReference type="EMBL" id="CAB4719980.1"/>
    </source>
</evidence>
<reference evidence="2" key="1">
    <citation type="submission" date="2020-05" db="EMBL/GenBank/DDBJ databases">
        <authorList>
            <person name="Chiriac C."/>
            <person name="Salcher M."/>
            <person name="Ghai R."/>
            <person name="Kavagutti S V."/>
        </authorList>
    </citation>
    <scope>NUCLEOTIDE SEQUENCE</scope>
</reference>
<accession>A0A6J7LF18</accession>
<proteinExistence type="predicted"/>
<name>A0A6J7LF18_9ZZZZ</name>
<organism evidence="2">
    <name type="scientific">freshwater metagenome</name>
    <dbReference type="NCBI Taxonomy" id="449393"/>
    <lineage>
        <taxon>unclassified sequences</taxon>
        <taxon>metagenomes</taxon>
        <taxon>ecological metagenomes</taxon>
    </lineage>
</organism>
<sequence>MLIALEACASNGRKIDRRRQVPNNSVEQRLNALVLERSAIQNGNDFARNRCLTNSSTKFVDGNFFFRNELLEKGFVDAGNSFNKVGAICLGVVLHVCGDLLDLPIGAKFFVEPHECLHRDEVDNALVVTFSTDRKLQHRGVGFKTIFDGVESGVEVGAKTVHLVDETDSRNVVLIGLTPHRFGLRFHTSNSVEHCDGAIEHAK</sequence>
<protein>
    <submittedName>
        <fullName evidence="2">Unannotated protein</fullName>
    </submittedName>
</protein>